<protein>
    <submittedName>
        <fullName evidence="5">Putative cooper-transporting ATPase protein</fullName>
    </submittedName>
</protein>
<dbReference type="Gene3D" id="3.40.50.1000">
    <property type="entry name" value="HAD superfamily/HAD-like"/>
    <property type="match status" value="1"/>
</dbReference>
<dbReference type="PANTHER" id="PTHR43520:SF8">
    <property type="entry name" value="P-TYPE CU(+) TRANSPORTER"/>
    <property type="match status" value="1"/>
</dbReference>
<feature type="non-terminal residue" evidence="5">
    <location>
        <position position="1"/>
    </location>
</feature>
<feature type="transmembrane region" description="Helical" evidence="3">
    <location>
        <begin position="758"/>
        <end position="777"/>
    </location>
</feature>
<feature type="transmembrane region" description="Helical" evidence="3">
    <location>
        <begin position="295"/>
        <end position="314"/>
    </location>
</feature>
<keyword evidence="3" id="KW-0812">Transmembrane</keyword>
<proteinExistence type="predicted"/>
<dbReference type="GO" id="GO:0055070">
    <property type="term" value="P:copper ion homeostasis"/>
    <property type="evidence" value="ECO:0007669"/>
    <property type="project" value="TreeGrafter"/>
</dbReference>
<dbReference type="PANTHER" id="PTHR43520">
    <property type="entry name" value="ATP7, ISOFORM B"/>
    <property type="match status" value="1"/>
</dbReference>
<reference evidence="5" key="1">
    <citation type="submission" date="2015-07" db="EMBL/GenBank/DDBJ databases">
        <title>Adaptation to a free-living lifestyle via gene acquisitions in the diplomonad Trepomonas sp. PC1.</title>
        <authorList>
            <person name="Xu F."/>
            <person name="Jerlstrom-Hultqvist J."/>
            <person name="Kolisko M."/>
            <person name="Simpson A.G.B."/>
            <person name="Roger A.J."/>
            <person name="Svard S.G."/>
            <person name="Andersson J.O."/>
        </authorList>
    </citation>
    <scope>NUCLEOTIDE SEQUENCE</scope>
    <source>
        <strain evidence="5">PC1</strain>
    </source>
</reference>
<evidence type="ECO:0000256" key="2">
    <source>
        <dbReference type="ARBA" id="ARBA00022967"/>
    </source>
</evidence>
<keyword evidence="2" id="KW-1278">Translocase</keyword>
<dbReference type="SUPFAM" id="SSF81653">
    <property type="entry name" value="Calcium ATPase, transduction domain A"/>
    <property type="match status" value="1"/>
</dbReference>
<feature type="domain" description="P-type ATPase A" evidence="4">
    <location>
        <begin position="154"/>
        <end position="252"/>
    </location>
</feature>
<evidence type="ECO:0000259" key="4">
    <source>
        <dbReference type="Pfam" id="PF00122"/>
    </source>
</evidence>
<feature type="transmembrane region" description="Helical" evidence="3">
    <location>
        <begin position="349"/>
        <end position="371"/>
    </location>
</feature>
<evidence type="ECO:0000256" key="3">
    <source>
        <dbReference type="SAM" id="Phobius"/>
    </source>
</evidence>
<dbReference type="InterPro" id="IPR008250">
    <property type="entry name" value="ATPase_P-typ_transduc_dom_A_sf"/>
</dbReference>
<keyword evidence="3" id="KW-1133">Transmembrane helix</keyword>
<dbReference type="Pfam" id="PF00122">
    <property type="entry name" value="E1-E2_ATPase"/>
    <property type="match status" value="1"/>
</dbReference>
<evidence type="ECO:0000313" key="5">
    <source>
        <dbReference type="EMBL" id="JAP93682.1"/>
    </source>
</evidence>
<accession>A0A146K9Y7</accession>
<organism evidence="5">
    <name type="scientific">Trepomonas sp. PC1</name>
    <dbReference type="NCBI Taxonomy" id="1076344"/>
    <lineage>
        <taxon>Eukaryota</taxon>
        <taxon>Metamonada</taxon>
        <taxon>Diplomonadida</taxon>
        <taxon>Hexamitidae</taxon>
        <taxon>Hexamitinae</taxon>
        <taxon>Trepomonas</taxon>
    </lineage>
</organism>
<gene>
    <name evidence="5" type="ORF">TPC1_13944</name>
</gene>
<dbReference type="GO" id="GO:0016020">
    <property type="term" value="C:membrane"/>
    <property type="evidence" value="ECO:0007669"/>
    <property type="project" value="TreeGrafter"/>
</dbReference>
<dbReference type="Gene3D" id="2.70.150.10">
    <property type="entry name" value="Calcium-transporting ATPase, cytoplasmic transduction domain A"/>
    <property type="match status" value="1"/>
</dbReference>
<dbReference type="InterPro" id="IPR059000">
    <property type="entry name" value="ATPase_P-type_domA"/>
</dbReference>
<dbReference type="InterPro" id="IPR036412">
    <property type="entry name" value="HAD-like_sf"/>
</dbReference>
<feature type="transmembrane region" description="Helical" evidence="3">
    <location>
        <begin position="783"/>
        <end position="802"/>
    </location>
</feature>
<feature type="transmembrane region" description="Helical" evidence="3">
    <location>
        <begin position="35"/>
        <end position="54"/>
    </location>
</feature>
<dbReference type="SUPFAM" id="SSF56784">
    <property type="entry name" value="HAD-like"/>
    <property type="match status" value="1"/>
</dbReference>
<dbReference type="InterPro" id="IPR023214">
    <property type="entry name" value="HAD_sf"/>
</dbReference>
<feature type="transmembrane region" description="Helical" evidence="3">
    <location>
        <begin position="5"/>
        <end position="23"/>
    </location>
</feature>
<evidence type="ECO:0000256" key="1">
    <source>
        <dbReference type="ARBA" id="ARBA00022723"/>
    </source>
</evidence>
<dbReference type="AlphaFoldDB" id="A0A146K9Y7"/>
<keyword evidence="3" id="KW-0472">Membrane</keyword>
<sequence length="838" mass="94880">ETENAIIVVVNIIFHLSILIAIMVDPVHTTQYSQFDISIEIALIFAISVIARLIEQYGKKQAVKNFTGLAESMPQDVYIVKNLNLEQLVNYFKIDTKTPQMPSQSFTLNWMQQNQTKQVVDTELDFNEYLEQNNINKILDVIRLKRKSQHQTMIPDDLKLASKHQVETQNIHALTPGKVIIVYRGETIPCDGYILSGYSPIDESFISKSHEGISKGPGDKVFASTRVLSNDIFICCCAVGNETLIGHLISAVKRSTSHANQELQQRDDLHMDKYTYGNKYGNSTINKIMYYYRPCIWTLTAMMTVFWIIFPIVSENALSDILFMYNIDSQDQLPVINAFAISAYVLQTFTSILVVASPIAYIMCFSIISLMGSNLFSKHSLIIRDCAHVCGLLQKVKVIAFPRTGGLTYGKPVVSSLFLYVQVDKFVDELLQNGMILQNCKSPKDCIYYIDNRQLNSKKELISYFSKIENFNIFMNNNPGTKIMLASQASFYLKEATSLILASSNGITNGLITCLKVLEEQKFTRYVSRTSSISKYNIPFVQQYNYNPELGIFQGIVQINDQSNQIAIINKQNKQELTSYNHVCIEISSLTEEIQINAINKVIDEENAAIYHLYENKIHVIDFVISDRIRQETYDVIQQLNQKFKVVITSTDSKQQCLNTAKEVNIPVENVYSDIGFDDKPKYLQQISQQYGRLLYICDGVNDLKCTAFVDVSLAISDGRDGIKAATDIVSLKCTLNDVLNSFKLASQVNKQIRNTSTMAAVCQVFIVPFTLGFFGLTRLLVVPPLICIWIIATILFILFVGRQGLKQDDQLKLLKVKKQNKAVDNVDLLENYEAVIV</sequence>
<dbReference type="GO" id="GO:0005507">
    <property type="term" value="F:copper ion binding"/>
    <property type="evidence" value="ECO:0007669"/>
    <property type="project" value="TreeGrafter"/>
</dbReference>
<name>A0A146K9Y7_9EUKA</name>
<dbReference type="GO" id="GO:0043682">
    <property type="term" value="F:P-type divalent copper transporter activity"/>
    <property type="evidence" value="ECO:0007669"/>
    <property type="project" value="TreeGrafter"/>
</dbReference>
<keyword evidence="1" id="KW-0479">Metal-binding</keyword>
<dbReference type="EMBL" id="GDID01002924">
    <property type="protein sequence ID" value="JAP93682.1"/>
    <property type="molecule type" value="Transcribed_RNA"/>
</dbReference>